<dbReference type="WBParaSite" id="GPUH_0000983801-mRNA-1">
    <property type="protein sequence ID" value="GPUH_0000983801-mRNA-1"/>
    <property type="gene ID" value="GPUH_0000983801"/>
</dbReference>
<evidence type="ECO:0000313" key="1">
    <source>
        <dbReference type="EMBL" id="VDK78060.1"/>
    </source>
</evidence>
<gene>
    <name evidence="1" type="ORF">GPUH_LOCUS9820</name>
</gene>
<dbReference type="OrthoDB" id="10249045at2759"/>
<evidence type="ECO:0000313" key="3">
    <source>
        <dbReference type="WBParaSite" id="GPUH_0000983801-mRNA-1"/>
    </source>
</evidence>
<evidence type="ECO:0000313" key="2">
    <source>
        <dbReference type="Proteomes" id="UP000271098"/>
    </source>
</evidence>
<name>A0A183DM86_9BILA</name>
<dbReference type="Proteomes" id="UP000271098">
    <property type="component" value="Unassembled WGS sequence"/>
</dbReference>
<organism evidence="3">
    <name type="scientific">Gongylonema pulchrum</name>
    <dbReference type="NCBI Taxonomy" id="637853"/>
    <lineage>
        <taxon>Eukaryota</taxon>
        <taxon>Metazoa</taxon>
        <taxon>Ecdysozoa</taxon>
        <taxon>Nematoda</taxon>
        <taxon>Chromadorea</taxon>
        <taxon>Rhabditida</taxon>
        <taxon>Spirurina</taxon>
        <taxon>Spiruromorpha</taxon>
        <taxon>Spiruroidea</taxon>
        <taxon>Gongylonematidae</taxon>
        <taxon>Gongylonema</taxon>
    </lineage>
</organism>
<protein>
    <submittedName>
        <fullName evidence="1 3">Uncharacterized protein</fullName>
    </submittedName>
</protein>
<dbReference type="EMBL" id="UYRT01034104">
    <property type="protein sequence ID" value="VDK78060.1"/>
    <property type="molecule type" value="Genomic_DNA"/>
</dbReference>
<reference evidence="1 2" key="2">
    <citation type="submission" date="2018-11" db="EMBL/GenBank/DDBJ databases">
        <authorList>
            <consortium name="Pathogen Informatics"/>
        </authorList>
    </citation>
    <scope>NUCLEOTIDE SEQUENCE [LARGE SCALE GENOMIC DNA]</scope>
</reference>
<sequence length="47" mass="5289">MHWDVAEKWHALDALLVQTACCYEELGSGHLYDENKASLISVLSKVN</sequence>
<keyword evidence="2" id="KW-1185">Reference proteome</keyword>
<reference evidence="3" key="1">
    <citation type="submission" date="2016-06" db="UniProtKB">
        <authorList>
            <consortium name="WormBaseParasite"/>
        </authorList>
    </citation>
    <scope>IDENTIFICATION</scope>
</reference>
<accession>A0A183DM86</accession>
<proteinExistence type="predicted"/>
<dbReference type="AlphaFoldDB" id="A0A183DM86"/>